<evidence type="ECO:0000313" key="2">
    <source>
        <dbReference type="EMBL" id="CAD8081932.1"/>
    </source>
</evidence>
<dbReference type="OMA" id="FICYENA"/>
<keyword evidence="1" id="KW-0472">Membrane</keyword>
<evidence type="ECO:0000313" key="3">
    <source>
        <dbReference type="Proteomes" id="UP000688137"/>
    </source>
</evidence>
<keyword evidence="3" id="KW-1185">Reference proteome</keyword>
<feature type="transmembrane region" description="Helical" evidence="1">
    <location>
        <begin position="174"/>
        <end position="197"/>
    </location>
</feature>
<evidence type="ECO:0000256" key="1">
    <source>
        <dbReference type="SAM" id="Phobius"/>
    </source>
</evidence>
<proteinExistence type="predicted"/>
<accession>A0A8S1MRF4</accession>
<dbReference type="EMBL" id="CAJJDM010000068">
    <property type="protein sequence ID" value="CAD8081932.1"/>
    <property type="molecule type" value="Genomic_DNA"/>
</dbReference>
<sequence length="232" mass="27307">MNKIEDEHQIIMRQIQGVSFASELHDRDEKQIHKDLVRIIVKEDRKLKAKKTLFSLANTILIVLSIYNMISLVNIEAYHSFIYFEELQQDPDNFGILYYLVLLDIVHFLRIINCCNGIFGAELKSQKIVTFYLIFSSFLFLCRSVLTIITIISYQQIRKLCSQFFLDEDSDNLALNYCLVMASFLFLDALFTMICIVQGSNNRENQQISNELRQKIQRKYFICYENALNSFF</sequence>
<gene>
    <name evidence="2" type="ORF">PPRIM_AZ9-3.1.T0660242</name>
</gene>
<evidence type="ECO:0008006" key="4">
    <source>
        <dbReference type="Google" id="ProtNLM"/>
    </source>
</evidence>
<dbReference type="AlphaFoldDB" id="A0A8S1MRF4"/>
<feature type="transmembrane region" description="Helical" evidence="1">
    <location>
        <begin position="131"/>
        <end position="154"/>
    </location>
</feature>
<organism evidence="2 3">
    <name type="scientific">Paramecium primaurelia</name>
    <dbReference type="NCBI Taxonomy" id="5886"/>
    <lineage>
        <taxon>Eukaryota</taxon>
        <taxon>Sar</taxon>
        <taxon>Alveolata</taxon>
        <taxon>Ciliophora</taxon>
        <taxon>Intramacronucleata</taxon>
        <taxon>Oligohymenophorea</taxon>
        <taxon>Peniculida</taxon>
        <taxon>Parameciidae</taxon>
        <taxon>Paramecium</taxon>
    </lineage>
</organism>
<feature type="transmembrane region" description="Helical" evidence="1">
    <location>
        <begin position="52"/>
        <end position="75"/>
    </location>
</feature>
<feature type="transmembrane region" description="Helical" evidence="1">
    <location>
        <begin position="95"/>
        <end position="119"/>
    </location>
</feature>
<keyword evidence="1" id="KW-1133">Transmembrane helix</keyword>
<keyword evidence="1" id="KW-0812">Transmembrane</keyword>
<protein>
    <recommendedName>
        <fullName evidence="4">Transmembrane protein</fullName>
    </recommendedName>
</protein>
<comment type="caution">
    <text evidence="2">The sequence shown here is derived from an EMBL/GenBank/DDBJ whole genome shotgun (WGS) entry which is preliminary data.</text>
</comment>
<name>A0A8S1MRF4_PARPR</name>
<dbReference type="Proteomes" id="UP000688137">
    <property type="component" value="Unassembled WGS sequence"/>
</dbReference>
<reference evidence="2" key="1">
    <citation type="submission" date="2021-01" db="EMBL/GenBank/DDBJ databases">
        <authorList>
            <consortium name="Genoscope - CEA"/>
            <person name="William W."/>
        </authorList>
    </citation>
    <scope>NUCLEOTIDE SEQUENCE</scope>
</reference>